<dbReference type="SUPFAM" id="SSF56935">
    <property type="entry name" value="Porins"/>
    <property type="match status" value="1"/>
</dbReference>
<protein>
    <submittedName>
        <fullName evidence="4">Uncharacterized protein</fullName>
    </submittedName>
</protein>
<proteinExistence type="predicted"/>
<dbReference type="InterPro" id="IPR036942">
    <property type="entry name" value="Beta-barrel_TonB_sf"/>
</dbReference>
<evidence type="ECO:0000256" key="2">
    <source>
        <dbReference type="ARBA" id="ARBA00023136"/>
    </source>
</evidence>
<dbReference type="Gene3D" id="2.40.170.20">
    <property type="entry name" value="TonB-dependent receptor, beta-barrel domain"/>
    <property type="match status" value="1"/>
</dbReference>
<keyword evidence="3" id="KW-0998">Cell outer membrane</keyword>
<dbReference type="AlphaFoldDB" id="A0A3B0S401"/>
<evidence type="ECO:0000256" key="1">
    <source>
        <dbReference type="ARBA" id="ARBA00004442"/>
    </source>
</evidence>
<dbReference type="EMBL" id="UOEJ01000092">
    <property type="protein sequence ID" value="VAV97821.1"/>
    <property type="molecule type" value="Genomic_DNA"/>
</dbReference>
<name>A0A3B0S401_9ZZZZ</name>
<evidence type="ECO:0000313" key="4">
    <source>
        <dbReference type="EMBL" id="VAV97821.1"/>
    </source>
</evidence>
<organism evidence="4">
    <name type="scientific">hydrothermal vent metagenome</name>
    <dbReference type="NCBI Taxonomy" id="652676"/>
    <lineage>
        <taxon>unclassified sequences</taxon>
        <taxon>metagenomes</taxon>
        <taxon>ecological metagenomes</taxon>
    </lineage>
</organism>
<comment type="subcellular location">
    <subcellularLocation>
        <location evidence="1">Cell outer membrane</location>
    </subcellularLocation>
</comment>
<sequence length="134" mass="14431">MAIGSALACVPNPETPFAGGARSPVNIGSDIELDMLNDVDIESVAGFSHAAFDLSDRLNILGDLRYTWESRKNLLSHRRIKANIFITGSPRTAPDRWNGLSFGAGINFKVTEDVMLYGPHFRGLNPVGLTTASG</sequence>
<evidence type="ECO:0000256" key="3">
    <source>
        <dbReference type="ARBA" id="ARBA00023237"/>
    </source>
</evidence>
<keyword evidence="2" id="KW-0472">Membrane</keyword>
<dbReference type="GO" id="GO:0009279">
    <property type="term" value="C:cell outer membrane"/>
    <property type="evidence" value="ECO:0007669"/>
    <property type="project" value="UniProtKB-SubCell"/>
</dbReference>
<reference evidence="4" key="1">
    <citation type="submission" date="2018-06" db="EMBL/GenBank/DDBJ databases">
        <authorList>
            <person name="Zhirakovskaya E."/>
        </authorList>
    </citation>
    <scope>NUCLEOTIDE SEQUENCE</scope>
</reference>
<accession>A0A3B0S401</accession>
<gene>
    <name evidence="4" type="ORF">MNBD_ALPHA01-290</name>
</gene>